<comment type="caution">
    <text evidence="2">The sequence shown here is derived from an EMBL/GenBank/DDBJ whole genome shotgun (WGS) entry which is preliminary data.</text>
</comment>
<feature type="compositionally biased region" description="Low complexity" evidence="1">
    <location>
        <begin position="40"/>
        <end position="66"/>
    </location>
</feature>
<dbReference type="PANTHER" id="PTHR21174">
    <property type="match status" value="1"/>
</dbReference>
<dbReference type="SUPFAM" id="SSF109604">
    <property type="entry name" value="HD-domain/PDEase-like"/>
    <property type="match status" value="1"/>
</dbReference>
<gene>
    <name evidence="2" type="ORF">SZN_32941</name>
</gene>
<evidence type="ECO:0000313" key="2">
    <source>
        <dbReference type="EMBL" id="EGX55432.1"/>
    </source>
</evidence>
<reference evidence="2 3" key="1">
    <citation type="submission" date="2011-08" db="EMBL/GenBank/DDBJ databases">
        <authorList>
            <person name="Lin Y."/>
            <person name="Hao X."/>
            <person name="Johnstone L."/>
            <person name="Miller S.J."/>
            <person name="Wei G."/>
            <person name="Rensing C."/>
        </authorList>
    </citation>
    <scope>NUCLEOTIDE SEQUENCE [LARGE SCALE GENOMIC DNA]</scope>
    <source>
        <strain evidence="2 3">K42</strain>
    </source>
</reference>
<dbReference type="PATRIC" id="fig|700597.3.peg.6441"/>
<dbReference type="AlphaFoldDB" id="G2GM36"/>
<evidence type="ECO:0000256" key="1">
    <source>
        <dbReference type="SAM" id="MobiDB-lite"/>
    </source>
</evidence>
<organism evidence="2 3">
    <name type="scientific">Streptomyces zinciresistens K42</name>
    <dbReference type="NCBI Taxonomy" id="700597"/>
    <lineage>
        <taxon>Bacteria</taxon>
        <taxon>Bacillati</taxon>
        <taxon>Actinomycetota</taxon>
        <taxon>Actinomycetes</taxon>
        <taxon>Kitasatosporales</taxon>
        <taxon>Streptomycetaceae</taxon>
        <taxon>Streptomyces</taxon>
    </lineage>
</organism>
<feature type="compositionally biased region" description="Low complexity" evidence="1">
    <location>
        <begin position="1"/>
        <end position="28"/>
    </location>
</feature>
<dbReference type="Proteomes" id="UP000004217">
    <property type="component" value="Unassembled WGS sequence"/>
</dbReference>
<keyword evidence="3" id="KW-1185">Reference proteome</keyword>
<evidence type="ECO:0008006" key="4">
    <source>
        <dbReference type="Google" id="ProtNLM"/>
    </source>
</evidence>
<dbReference type="PANTHER" id="PTHR21174:SF0">
    <property type="entry name" value="HD PHOSPHOHYDROLASE FAMILY PROTEIN-RELATED"/>
    <property type="match status" value="1"/>
</dbReference>
<evidence type="ECO:0000313" key="3">
    <source>
        <dbReference type="Proteomes" id="UP000004217"/>
    </source>
</evidence>
<proteinExistence type="predicted"/>
<feature type="region of interest" description="Disordered" evidence="1">
    <location>
        <begin position="1"/>
        <end position="67"/>
    </location>
</feature>
<dbReference type="EMBL" id="AGBF01000228">
    <property type="protein sequence ID" value="EGX55432.1"/>
    <property type="molecule type" value="Genomic_DNA"/>
</dbReference>
<name>G2GM36_9ACTN</name>
<protein>
    <recommendedName>
        <fullName evidence="4">Metal-dependent HD superfamily phosphohydrolase</fullName>
    </recommendedName>
</protein>
<accession>G2GM36</accession>
<dbReference type="Gene3D" id="1.10.3210.10">
    <property type="entry name" value="Hypothetical protein af1432"/>
    <property type="match status" value="1"/>
</dbReference>
<dbReference type="InterPro" id="IPR009218">
    <property type="entry name" value="HD_phosphohydro"/>
</dbReference>
<sequence>MTPPATRGGPYARAARAVPAGPGAAVPADRPPRHNDAMADPDTPAAPAVPAVPAVPGAPGAPSPDALRARFGRALNGARSPATAPDPAPYADNLLARWREPQRRYHTLTHLTAVLDRVDELAAHAADPDVVRLAAWFHDAVYLPERSENEERSARLAERALAEAGVPAGRTAEVARLVRLTVTHDPAPDDRDGEVLCDADLAILAAPPSAYAAYTAAVRAEYHFVPNDAFREGRAAILRQLLALPGLFRTPYGRRTWEATARHNLTGELAMLSP</sequence>